<evidence type="ECO:0000313" key="2">
    <source>
        <dbReference type="Proteomes" id="UP000813461"/>
    </source>
</evidence>
<sequence>MSFNNWDKLSKAQRDYPKPKFAVAVVEKALKKTPDNPYLLAWKADLALQNHQDPDKINSLMVHAHKSVVSDVRLLAYMYRLDLDTARQLSNSSLSVASAGAGALSHWLAAAKTIQRKNDRMTLWDTLFYTAMQEDCWEDVRFALVNYIKEGPADKRRAHYSLTLVTQLAAEQRLAHEGQEDRMARLQADIAMKLMKQAYTAPEGDPIAVKDIRDVRFMAEFFKRQDRGNELEKLWNDPPNETLKEIIEHRHKEDLNSVLTKVFRERQTWPLLEQHCQKLITTTMSDMKSATGAQSPLWELCAWRWDVWDGLLKAVANNNPEKEAQQIILKRLEECFGANPESKDRPIELTFMRLCQAVGSPLLGHCKAYFEHHARLGSCFDDLREFVDRFNLNESSDFLNHLNDYLEQQHKPESEASAAQWDAYRQAQLNVFKFRYLLAISRAKDTSRTSIEALFRDSVKLSWVWPDCSDLGFLTVYALTQLHDRFFCTNGSGDSLDSTESSRLLLQAAMYVRHLVEKDKDKQNRTLWLLAARLHLNLGLGSIAFRLYTHTKCKEMLLDTLSPIMLSRISQTHPFDVKSYGGFSADEELARSISNLERMEIKTNGHLLTDIPSFAWDQAIDTLSLKRKLNGSLTKYICIAERRRIARLRGDSVENLLKLEPRGFKNISNNVDAGVFPSFESSTQPDAAFQSIMPNGVPDAQWVAMMYQTREVSMMALNNEVPQVEIAGQLDSKSNRLPSASTILEERTKETWTQIASIANESHIPRPDSTISKDHFTSLQHTIKVSHQAMQALRAPNTIPSNAEDAPTLFHENMLMSCYAHLELLRAVHKLADLVREKITKSKGKTEHPLKKFVPEKYAEELLDGVQKCYQAVRDVAQSYIDILGKSGAKAIRAQVRWGPTGAALRCFLGDEDVEFYAREYVDSAVEAWKGVLKVKLK</sequence>
<dbReference type="Proteomes" id="UP000813461">
    <property type="component" value="Unassembled WGS sequence"/>
</dbReference>
<organism evidence="1 2">
    <name type="scientific">Paraphoma chrysanthemicola</name>
    <dbReference type="NCBI Taxonomy" id="798071"/>
    <lineage>
        <taxon>Eukaryota</taxon>
        <taxon>Fungi</taxon>
        <taxon>Dikarya</taxon>
        <taxon>Ascomycota</taxon>
        <taxon>Pezizomycotina</taxon>
        <taxon>Dothideomycetes</taxon>
        <taxon>Pleosporomycetidae</taxon>
        <taxon>Pleosporales</taxon>
        <taxon>Pleosporineae</taxon>
        <taxon>Phaeosphaeriaceae</taxon>
        <taxon>Paraphoma</taxon>
    </lineage>
</organism>
<proteinExistence type="predicted"/>
<dbReference type="OrthoDB" id="24670at2759"/>
<dbReference type="EMBL" id="JAGMVJ010000018">
    <property type="protein sequence ID" value="KAH7077321.1"/>
    <property type="molecule type" value="Genomic_DNA"/>
</dbReference>
<name>A0A8K0VV64_9PLEO</name>
<accession>A0A8K0VV64</accession>
<comment type="caution">
    <text evidence="1">The sequence shown here is derived from an EMBL/GenBank/DDBJ whole genome shotgun (WGS) entry which is preliminary data.</text>
</comment>
<keyword evidence="2" id="KW-1185">Reference proteome</keyword>
<dbReference type="AlphaFoldDB" id="A0A8K0VV64"/>
<dbReference type="Pfam" id="PF09797">
    <property type="entry name" value="NatB_MDM20"/>
    <property type="match status" value="1"/>
</dbReference>
<reference evidence="1" key="1">
    <citation type="journal article" date="2021" name="Nat. Commun.">
        <title>Genetic determinants of endophytism in the Arabidopsis root mycobiome.</title>
        <authorList>
            <person name="Mesny F."/>
            <person name="Miyauchi S."/>
            <person name="Thiergart T."/>
            <person name="Pickel B."/>
            <person name="Atanasova L."/>
            <person name="Karlsson M."/>
            <person name="Huettel B."/>
            <person name="Barry K.W."/>
            <person name="Haridas S."/>
            <person name="Chen C."/>
            <person name="Bauer D."/>
            <person name="Andreopoulos W."/>
            <person name="Pangilinan J."/>
            <person name="LaButti K."/>
            <person name="Riley R."/>
            <person name="Lipzen A."/>
            <person name="Clum A."/>
            <person name="Drula E."/>
            <person name="Henrissat B."/>
            <person name="Kohler A."/>
            <person name="Grigoriev I.V."/>
            <person name="Martin F.M."/>
            <person name="Hacquard S."/>
        </authorList>
    </citation>
    <scope>NUCLEOTIDE SEQUENCE</scope>
    <source>
        <strain evidence="1">MPI-SDFR-AT-0120</strain>
    </source>
</reference>
<dbReference type="InterPro" id="IPR019183">
    <property type="entry name" value="NAA25_NatB_aux_su"/>
</dbReference>
<gene>
    <name evidence="1" type="ORF">FB567DRAFT_478111</name>
</gene>
<evidence type="ECO:0000313" key="1">
    <source>
        <dbReference type="EMBL" id="KAH7077321.1"/>
    </source>
</evidence>
<protein>
    <submittedName>
        <fullName evidence="1">N-acetyltransferase B complex non catalytic subunit-domain-containing protein</fullName>
    </submittedName>
</protein>